<dbReference type="Gene3D" id="1.10.540.10">
    <property type="entry name" value="Acyl-CoA dehydrogenase/oxidase, N-terminal domain"/>
    <property type="match status" value="1"/>
</dbReference>
<dbReference type="InterPro" id="IPR009100">
    <property type="entry name" value="AcylCoA_DH/oxidase_NM_dom_sf"/>
</dbReference>
<keyword evidence="5" id="KW-0560">Oxidoreductase</keyword>
<keyword evidence="8" id="KW-1185">Reference proteome</keyword>
<dbReference type="PANTHER" id="PTHR43884:SF20">
    <property type="entry name" value="ACYL-COA DEHYDROGENASE FADE28"/>
    <property type="match status" value="1"/>
</dbReference>
<dbReference type="SUPFAM" id="SSF56645">
    <property type="entry name" value="Acyl-CoA dehydrogenase NM domain-like"/>
    <property type="match status" value="1"/>
</dbReference>
<organism evidence="7 8">
    <name type="scientific">Celeribacter indicus</name>
    <dbReference type="NCBI Taxonomy" id="1208324"/>
    <lineage>
        <taxon>Bacteria</taxon>
        <taxon>Pseudomonadati</taxon>
        <taxon>Pseudomonadota</taxon>
        <taxon>Alphaproteobacteria</taxon>
        <taxon>Rhodobacterales</taxon>
        <taxon>Roseobacteraceae</taxon>
        <taxon>Celeribacter</taxon>
    </lineage>
</organism>
<dbReference type="PANTHER" id="PTHR43884">
    <property type="entry name" value="ACYL-COA DEHYDROGENASE"/>
    <property type="match status" value="1"/>
</dbReference>
<sequence length="311" mass="33112">MMDFELNDTERMLSDTLDRFALSAATETGAHWQHCLDMGWHIASVSEELGGFGLGLNGPVLVARSLGGLLSPLDWARDALLPAILLAGLSPDDPRAAQALDDFLAGTLKPVVAAADAENRVSLPKTVNLALALTDGGTRLIWMEQPELTGAETISVAGEETVSIPLPDAPGLALSKDLTDRLRTAAHVVAAADRLGAMEKAFAMTLDYCRTRHQFGRPLSGFQALQHRLVDMSIACDETEALVLAAAMAATGDRPDAMRLATAAWARASDLGQRLGEEAIQLHGGIGMTEECEVGCYVKRMMARQPIVSTP</sequence>
<evidence type="ECO:0000256" key="4">
    <source>
        <dbReference type="ARBA" id="ARBA00022827"/>
    </source>
</evidence>
<name>A0A0B5DZI7_9RHOB</name>
<evidence type="ECO:0000256" key="1">
    <source>
        <dbReference type="ARBA" id="ARBA00001974"/>
    </source>
</evidence>
<evidence type="ECO:0000256" key="5">
    <source>
        <dbReference type="ARBA" id="ARBA00023002"/>
    </source>
</evidence>
<feature type="domain" description="Acyl-CoA dehydrogenase/oxidase C-terminal" evidence="6">
    <location>
        <begin position="189"/>
        <end position="302"/>
    </location>
</feature>
<dbReference type="SUPFAM" id="SSF47203">
    <property type="entry name" value="Acyl-CoA dehydrogenase C-terminal domain-like"/>
    <property type="match status" value="1"/>
</dbReference>
<reference evidence="7 8" key="1">
    <citation type="journal article" date="2014" name="Int. J. Syst. Evol. Microbiol.">
        <title>Celeribacter indicus sp. nov., a polycyclic aromatic hydrocarbon-degrading bacterium from deep-sea sediment and reclassification of Huaishuia halophila as Celeribacter halophilus comb. nov.</title>
        <authorList>
            <person name="Lai Q."/>
            <person name="Cao J."/>
            <person name="Yuan J."/>
            <person name="Li F."/>
            <person name="Shao Z."/>
        </authorList>
    </citation>
    <scope>NUCLEOTIDE SEQUENCE [LARGE SCALE GENOMIC DNA]</scope>
    <source>
        <strain evidence="7">P73</strain>
    </source>
</reference>
<proteinExistence type="inferred from homology"/>
<protein>
    <submittedName>
        <fullName evidence="7">Short-chain specific acyl-CoA dehydrogenase</fullName>
    </submittedName>
</protein>
<comment type="cofactor">
    <cofactor evidence="1">
        <name>FAD</name>
        <dbReference type="ChEBI" id="CHEBI:57692"/>
    </cofactor>
</comment>
<dbReference type="EMBL" id="CP004393">
    <property type="protein sequence ID" value="AJE46111.1"/>
    <property type="molecule type" value="Genomic_DNA"/>
</dbReference>
<gene>
    <name evidence="7" type="ORF">P73_1396</name>
</gene>
<dbReference type="Pfam" id="PF00441">
    <property type="entry name" value="Acyl-CoA_dh_1"/>
    <property type="match status" value="1"/>
</dbReference>
<keyword evidence="4" id="KW-0274">FAD</keyword>
<evidence type="ECO:0000256" key="3">
    <source>
        <dbReference type="ARBA" id="ARBA00022630"/>
    </source>
</evidence>
<evidence type="ECO:0000313" key="7">
    <source>
        <dbReference type="EMBL" id="AJE46111.1"/>
    </source>
</evidence>
<evidence type="ECO:0000313" key="8">
    <source>
        <dbReference type="Proteomes" id="UP000031521"/>
    </source>
</evidence>
<evidence type="ECO:0000259" key="6">
    <source>
        <dbReference type="Pfam" id="PF00441"/>
    </source>
</evidence>
<accession>A0A0B5DZI7</accession>
<dbReference type="AlphaFoldDB" id="A0A0B5DZI7"/>
<dbReference type="GO" id="GO:0003995">
    <property type="term" value="F:acyl-CoA dehydrogenase activity"/>
    <property type="evidence" value="ECO:0007669"/>
    <property type="project" value="TreeGrafter"/>
</dbReference>
<dbReference type="Proteomes" id="UP000031521">
    <property type="component" value="Chromosome"/>
</dbReference>
<evidence type="ECO:0000256" key="2">
    <source>
        <dbReference type="ARBA" id="ARBA00009347"/>
    </source>
</evidence>
<comment type="similarity">
    <text evidence="2">Belongs to the acyl-CoA dehydrogenase family.</text>
</comment>
<dbReference type="STRING" id="1208324.P73_1396"/>
<dbReference type="Gene3D" id="1.20.140.10">
    <property type="entry name" value="Butyryl-CoA Dehydrogenase, subunit A, domain 3"/>
    <property type="match status" value="1"/>
</dbReference>
<dbReference type="InterPro" id="IPR036250">
    <property type="entry name" value="AcylCo_DH-like_C"/>
</dbReference>
<dbReference type="HOGENOM" id="CLU_876753_0_0_5"/>
<dbReference type="KEGG" id="cid:P73_1396"/>
<dbReference type="InterPro" id="IPR037069">
    <property type="entry name" value="AcylCoA_DH/ox_N_sf"/>
</dbReference>
<dbReference type="GO" id="GO:0050660">
    <property type="term" value="F:flavin adenine dinucleotide binding"/>
    <property type="evidence" value="ECO:0007669"/>
    <property type="project" value="InterPro"/>
</dbReference>
<dbReference type="InterPro" id="IPR009075">
    <property type="entry name" value="AcylCo_DH/oxidase_C"/>
</dbReference>
<keyword evidence="3" id="KW-0285">Flavoprotein</keyword>